<sequence>MGGLRLTPQAHAYAPAWNMRAWGGVCLREVAVVSTIGRQLQLNRFMNLAAMLTRANMDSAHDSCDAATMAGAPWGRALVYYGVDDRRPAYYVGFSARLLRPARGRDQFTRQSAHHQRRDKPTLAPANAAATSEEASQRPLQRPLRLPLRHPLRRRSTAHQFWTHLSPNGILIHRTRALLLDAVLAAAGEHRLLISACGQ</sequence>
<protein>
    <submittedName>
        <fullName evidence="2">Uncharacterized protein</fullName>
    </submittedName>
</protein>
<evidence type="ECO:0000313" key="2">
    <source>
        <dbReference type="EMBL" id="OCL04003.1"/>
    </source>
</evidence>
<name>A0A8E2ETE1_9PEZI</name>
<dbReference type="EMBL" id="KV750637">
    <property type="protein sequence ID" value="OCL04003.1"/>
    <property type="molecule type" value="Genomic_DNA"/>
</dbReference>
<evidence type="ECO:0000313" key="3">
    <source>
        <dbReference type="Proteomes" id="UP000250140"/>
    </source>
</evidence>
<gene>
    <name evidence="2" type="ORF">AOQ84DRAFT_226587</name>
</gene>
<keyword evidence="3" id="KW-1185">Reference proteome</keyword>
<reference evidence="2 3" key="1">
    <citation type="journal article" date="2016" name="Nat. Commun.">
        <title>Ectomycorrhizal ecology is imprinted in the genome of the dominant symbiotic fungus Cenococcum geophilum.</title>
        <authorList>
            <consortium name="DOE Joint Genome Institute"/>
            <person name="Peter M."/>
            <person name="Kohler A."/>
            <person name="Ohm R.A."/>
            <person name="Kuo A."/>
            <person name="Krutzmann J."/>
            <person name="Morin E."/>
            <person name="Arend M."/>
            <person name="Barry K.W."/>
            <person name="Binder M."/>
            <person name="Choi C."/>
            <person name="Clum A."/>
            <person name="Copeland A."/>
            <person name="Grisel N."/>
            <person name="Haridas S."/>
            <person name="Kipfer T."/>
            <person name="LaButti K."/>
            <person name="Lindquist E."/>
            <person name="Lipzen A."/>
            <person name="Maire R."/>
            <person name="Meier B."/>
            <person name="Mihaltcheva S."/>
            <person name="Molinier V."/>
            <person name="Murat C."/>
            <person name="Poggeler S."/>
            <person name="Quandt C.A."/>
            <person name="Sperisen C."/>
            <person name="Tritt A."/>
            <person name="Tisserant E."/>
            <person name="Crous P.W."/>
            <person name="Henrissat B."/>
            <person name="Nehls U."/>
            <person name="Egli S."/>
            <person name="Spatafora J.W."/>
            <person name="Grigoriev I.V."/>
            <person name="Martin F.M."/>
        </authorList>
    </citation>
    <scope>NUCLEOTIDE SEQUENCE [LARGE SCALE GENOMIC DNA]</scope>
    <source>
        <strain evidence="2 3">CBS 207.34</strain>
    </source>
</reference>
<dbReference type="AlphaFoldDB" id="A0A8E2ETE1"/>
<feature type="compositionally biased region" description="Low complexity" evidence="1">
    <location>
        <begin position="122"/>
        <end position="144"/>
    </location>
</feature>
<accession>A0A8E2ETE1</accession>
<dbReference type="Proteomes" id="UP000250140">
    <property type="component" value="Unassembled WGS sequence"/>
</dbReference>
<evidence type="ECO:0000256" key="1">
    <source>
        <dbReference type="SAM" id="MobiDB-lite"/>
    </source>
</evidence>
<feature type="region of interest" description="Disordered" evidence="1">
    <location>
        <begin position="105"/>
        <end position="144"/>
    </location>
</feature>
<proteinExistence type="predicted"/>
<organism evidence="2 3">
    <name type="scientific">Glonium stellatum</name>
    <dbReference type="NCBI Taxonomy" id="574774"/>
    <lineage>
        <taxon>Eukaryota</taxon>
        <taxon>Fungi</taxon>
        <taxon>Dikarya</taxon>
        <taxon>Ascomycota</taxon>
        <taxon>Pezizomycotina</taxon>
        <taxon>Dothideomycetes</taxon>
        <taxon>Pleosporomycetidae</taxon>
        <taxon>Gloniales</taxon>
        <taxon>Gloniaceae</taxon>
        <taxon>Glonium</taxon>
    </lineage>
</organism>